<organism evidence="9 10">
    <name type="scientific">Candidatus Tidjanibacter faecipullorum</name>
    <dbReference type="NCBI Taxonomy" id="2838766"/>
    <lineage>
        <taxon>Bacteria</taxon>
        <taxon>Pseudomonadati</taxon>
        <taxon>Bacteroidota</taxon>
        <taxon>Bacteroidia</taxon>
        <taxon>Bacteroidales</taxon>
        <taxon>Rikenellaceae</taxon>
        <taxon>Tidjanibacter</taxon>
    </lineage>
</organism>
<feature type="region of interest" description="Disordered" evidence="7">
    <location>
        <begin position="193"/>
        <end position="216"/>
    </location>
</feature>
<dbReference type="GO" id="GO:0010181">
    <property type="term" value="F:FMN binding"/>
    <property type="evidence" value="ECO:0007669"/>
    <property type="project" value="InterPro"/>
</dbReference>
<evidence type="ECO:0000259" key="8">
    <source>
        <dbReference type="SMART" id="SM00900"/>
    </source>
</evidence>
<evidence type="ECO:0000256" key="3">
    <source>
        <dbReference type="ARBA" id="ARBA00022630"/>
    </source>
</evidence>
<dbReference type="AlphaFoldDB" id="A0A9D2DCG4"/>
<dbReference type="Pfam" id="PF04205">
    <property type="entry name" value="FMN_bind"/>
    <property type="match status" value="1"/>
</dbReference>
<reference evidence="9" key="2">
    <citation type="submission" date="2021-04" db="EMBL/GenBank/DDBJ databases">
        <authorList>
            <person name="Gilroy R."/>
        </authorList>
    </citation>
    <scope>NUCLEOTIDE SEQUENCE</scope>
    <source>
        <strain evidence="9">ChiHjej11B10-19426</strain>
    </source>
</reference>
<dbReference type="PIRSF" id="PIRSF006091">
    <property type="entry name" value="E_trnsport_RnfG"/>
    <property type="match status" value="1"/>
</dbReference>
<dbReference type="InterPro" id="IPR007329">
    <property type="entry name" value="FMN-bd"/>
</dbReference>
<keyword evidence="3 6" id="KW-0285">Flavoprotein</keyword>
<keyword evidence="5 6" id="KW-0249">Electron transport</keyword>
<keyword evidence="4 6" id="KW-0288">FMN</keyword>
<dbReference type="PANTHER" id="PTHR36118:SF1">
    <property type="entry name" value="ION-TRANSLOCATING OXIDOREDUCTASE COMPLEX SUBUNIT G"/>
    <property type="match status" value="1"/>
</dbReference>
<dbReference type="GO" id="GO:0009055">
    <property type="term" value="F:electron transfer activity"/>
    <property type="evidence" value="ECO:0007669"/>
    <property type="project" value="InterPro"/>
</dbReference>
<name>A0A9D2DCG4_9BACT</name>
<proteinExistence type="inferred from homology"/>
<evidence type="ECO:0000256" key="4">
    <source>
        <dbReference type="ARBA" id="ARBA00022643"/>
    </source>
</evidence>
<keyword evidence="6" id="KW-0472">Membrane</keyword>
<dbReference type="GO" id="GO:0022900">
    <property type="term" value="P:electron transport chain"/>
    <property type="evidence" value="ECO:0007669"/>
    <property type="project" value="UniProtKB-UniRule"/>
</dbReference>
<keyword evidence="6" id="KW-1133">Transmembrane helix</keyword>
<dbReference type="EMBL" id="DXCC01000002">
    <property type="protein sequence ID" value="HIZ14388.1"/>
    <property type="molecule type" value="Genomic_DNA"/>
</dbReference>
<comment type="subcellular location">
    <subcellularLocation>
        <location evidence="6">Cell membrane</location>
        <topology evidence="6">Single-pass membrane protein</topology>
    </subcellularLocation>
</comment>
<reference evidence="9" key="1">
    <citation type="journal article" date="2021" name="PeerJ">
        <title>Extensive microbial diversity within the chicken gut microbiome revealed by metagenomics and culture.</title>
        <authorList>
            <person name="Gilroy R."/>
            <person name="Ravi A."/>
            <person name="Getino M."/>
            <person name="Pursley I."/>
            <person name="Horton D.L."/>
            <person name="Alikhan N.F."/>
            <person name="Baker D."/>
            <person name="Gharbi K."/>
            <person name="Hall N."/>
            <person name="Watson M."/>
            <person name="Adriaenssens E.M."/>
            <person name="Foster-Nyarko E."/>
            <person name="Jarju S."/>
            <person name="Secka A."/>
            <person name="Antonio M."/>
            <person name="Oren A."/>
            <person name="Chaudhuri R.R."/>
            <person name="La Ragione R."/>
            <person name="Hildebrand F."/>
            <person name="Pallen M.J."/>
        </authorList>
    </citation>
    <scope>NUCLEOTIDE SEQUENCE</scope>
    <source>
        <strain evidence="9">ChiHjej11B10-19426</strain>
    </source>
</reference>
<feature type="modified residue" description="FMN phosphoryl threonine" evidence="6">
    <location>
        <position position="165"/>
    </location>
</feature>
<evidence type="ECO:0000256" key="2">
    <source>
        <dbReference type="ARBA" id="ARBA00022553"/>
    </source>
</evidence>
<protein>
    <recommendedName>
        <fullName evidence="6">Ion-translocating oxidoreductase complex subunit G</fullName>
        <ecNumber evidence="6">7.-.-.-</ecNumber>
    </recommendedName>
    <alternativeName>
        <fullName evidence="6">Rnf electron transport complex subunit G</fullName>
    </alternativeName>
</protein>
<evidence type="ECO:0000256" key="1">
    <source>
        <dbReference type="ARBA" id="ARBA00022448"/>
    </source>
</evidence>
<keyword evidence="6" id="KW-0812">Transmembrane</keyword>
<comment type="similarity">
    <text evidence="6">Belongs to the RnfG family.</text>
</comment>
<gene>
    <name evidence="6" type="primary">rnfG</name>
    <name evidence="9" type="ORF">H9816_00510</name>
</gene>
<comment type="function">
    <text evidence="6">Part of a membrane-bound complex that couples electron transfer with translocation of ions across the membrane.</text>
</comment>
<comment type="cofactor">
    <cofactor evidence="6">
        <name>FMN</name>
        <dbReference type="ChEBI" id="CHEBI:58210"/>
    </cofactor>
</comment>
<keyword evidence="1 6" id="KW-0813">Transport</keyword>
<dbReference type="InterPro" id="IPR010209">
    <property type="entry name" value="Ion_transpt_RnfG/RsxG"/>
</dbReference>
<keyword evidence="6" id="KW-1003">Cell membrane</keyword>
<feature type="domain" description="FMN-binding" evidence="8">
    <location>
        <begin position="93"/>
        <end position="182"/>
    </location>
</feature>
<dbReference type="Proteomes" id="UP000824014">
    <property type="component" value="Unassembled WGS sequence"/>
</dbReference>
<evidence type="ECO:0000256" key="5">
    <source>
        <dbReference type="ARBA" id="ARBA00022982"/>
    </source>
</evidence>
<evidence type="ECO:0000313" key="10">
    <source>
        <dbReference type="Proteomes" id="UP000824014"/>
    </source>
</evidence>
<dbReference type="HAMAP" id="MF_00479">
    <property type="entry name" value="RsxG_RnfG"/>
    <property type="match status" value="1"/>
</dbReference>
<keyword evidence="6" id="KW-1278">Translocase</keyword>
<keyword evidence="2 6" id="KW-0597">Phosphoprotein</keyword>
<dbReference type="EC" id="7.-.-.-" evidence="6"/>
<evidence type="ECO:0000256" key="6">
    <source>
        <dbReference type="HAMAP-Rule" id="MF_00479"/>
    </source>
</evidence>
<dbReference type="GO" id="GO:0005886">
    <property type="term" value="C:plasma membrane"/>
    <property type="evidence" value="ECO:0007669"/>
    <property type="project" value="UniProtKB-SubCell"/>
</dbReference>
<comment type="caution">
    <text evidence="9">The sequence shown here is derived from an EMBL/GenBank/DDBJ whole genome shotgun (WGS) entry which is preliminary data.</text>
</comment>
<dbReference type="PANTHER" id="PTHR36118">
    <property type="entry name" value="ION-TRANSLOCATING OXIDOREDUCTASE COMPLEX SUBUNIT G"/>
    <property type="match status" value="1"/>
</dbReference>
<accession>A0A9D2DCG4</accession>
<comment type="subunit">
    <text evidence="6">The complex is composed of six subunits: RnfA, RnfB, RnfC, RnfD, RnfE and RnfG.</text>
</comment>
<dbReference type="SMART" id="SM00900">
    <property type="entry name" value="FMN_bind"/>
    <property type="match status" value="1"/>
</dbReference>
<dbReference type="NCBIfam" id="TIGR01947">
    <property type="entry name" value="rnfG"/>
    <property type="match status" value="1"/>
</dbReference>
<evidence type="ECO:0000313" key="9">
    <source>
        <dbReference type="EMBL" id="HIZ14388.1"/>
    </source>
</evidence>
<sequence>MKSSLFNMVTVLLCITAVTSAAVGVVYRVTEGPIAIAKGEKKAAALARVLPPFDNAPASSADTVAVDGGQVTVYTATMAGEPVGYAVESAASGFAGDIRLMVGFDTQGAIRNIQVLEQGETPGLGAKIAEENNPVVVSFVGKSPADLKMAVRKDGGDIDAITASTISSRAYVQAVSRAYAGYLQVSGGDAAQWDTSSGATSHAAESDEANGNGGSL</sequence>
<evidence type="ECO:0000256" key="7">
    <source>
        <dbReference type="SAM" id="MobiDB-lite"/>
    </source>
</evidence>